<dbReference type="GO" id="GO:0005886">
    <property type="term" value="C:plasma membrane"/>
    <property type="evidence" value="ECO:0007669"/>
    <property type="project" value="TreeGrafter"/>
</dbReference>
<feature type="transmembrane region" description="Helical" evidence="4">
    <location>
        <begin position="203"/>
        <end position="223"/>
    </location>
</feature>
<dbReference type="EMBL" id="JAAXYH010000004">
    <property type="protein sequence ID" value="NMH65181.1"/>
    <property type="molecule type" value="Genomic_DNA"/>
</dbReference>
<feature type="transmembrane region" description="Helical" evidence="4">
    <location>
        <begin position="265"/>
        <end position="283"/>
    </location>
</feature>
<dbReference type="Gene3D" id="2.60.40.2380">
    <property type="match status" value="1"/>
</dbReference>
<dbReference type="GO" id="GO:1902201">
    <property type="term" value="P:negative regulation of bacterial-type flagellum-dependent cell motility"/>
    <property type="evidence" value="ECO:0007669"/>
    <property type="project" value="TreeGrafter"/>
</dbReference>
<keyword evidence="4" id="KW-0812">Transmembrane</keyword>
<dbReference type="InterPro" id="IPR043128">
    <property type="entry name" value="Rev_trsase/Diguanyl_cyclase"/>
</dbReference>
<dbReference type="Gene3D" id="3.30.70.270">
    <property type="match status" value="1"/>
</dbReference>
<dbReference type="PANTHER" id="PTHR45138">
    <property type="entry name" value="REGULATORY COMPONENTS OF SENSORY TRANSDUCTION SYSTEM"/>
    <property type="match status" value="1"/>
</dbReference>
<keyword evidence="4" id="KW-1133">Transmembrane helix</keyword>
<keyword evidence="7" id="KW-1185">Reference proteome</keyword>
<organism evidence="6 7">
    <name type="scientific">Shewanella salipaludis</name>
    <dbReference type="NCBI Taxonomy" id="2723052"/>
    <lineage>
        <taxon>Bacteria</taxon>
        <taxon>Pseudomonadati</taxon>
        <taxon>Pseudomonadota</taxon>
        <taxon>Gammaproteobacteria</taxon>
        <taxon>Alteromonadales</taxon>
        <taxon>Shewanellaceae</taxon>
        <taxon>Shewanella</taxon>
    </lineage>
</organism>
<feature type="transmembrane region" description="Helical" evidence="4">
    <location>
        <begin position="229"/>
        <end position="253"/>
    </location>
</feature>
<dbReference type="GO" id="GO:0043709">
    <property type="term" value="P:cell adhesion involved in single-species biofilm formation"/>
    <property type="evidence" value="ECO:0007669"/>
    <property type="project" value="TreeGrafter"/>
</dbReference>
<dbReference type="SUPFAM" id="SSF55073">
    <property type="entry name" value="Nucleotide cyclase"/>
    <property type="match status" value="1"/>
</dbReference>
<dbReference type="PANTHER" id="PTHR45138:SF9">
    <property type="entry name" value="DIGUANYLATE CYCLASE DGCM-RELATED"/>
    <property type="match status" value="1"/>
</dbReference>
<feature type="transmembrane region" description="Helical" evidence="4">
    <location>
        <begin position="289"/>
        <end position="308"/>
    </location>
</feature>
<dbReference type="InterPro" id="IPR011623">
    <property type="entry name" value="7TMR_DISM_rcpt_extracell_dom1"/>
</dbReference>
<dbReference type="GO" id="GO:0052621">
    <property type="term" value="F:diguanylate cyclase activity"/>
    <property type="evidence" value="ECO:0007669"/>
    <property type="project" value="UniProtKB-EC"/>
</dbReference>
<proteinExistence type="predicted"/>
<sequence length="613" mass="68289">MALPAQTAPVLIPDANSNNRFDLSAWSYINTAADVDDLAQASQAPAGQWRRLGDEDRRHISVDKLWLTFSLFSDKTRLTRIIALDNPLLDKIKLFHLINDELVDVQEMGDSLPFAHRPLQSNIFLYPFEIEAGDKHTFYLQISSQGGMYLPLSLWSANELAQMTESSSLISGFQLGGLAAIGLFSLFIALASGSFSYSYYAGYVLSMSLLVATLNGIAFRFLWPDWPELQQLMVPLLIPLVTAFALMFTEKVLQLKYQSIRMLRFCRLGAVYALLQLALVPFMDTATLLYIEVVSVLLISSILMVTAIRQAVRGHKLAKLYSIGWLGLLLGALGSSMIYLGLVHIDIMSQTPVMIGLSFEIVFMAAVLAIRYNDERKAKLKIQQEALQQAERIRITREEALRAEASSKERLEKMVQERTLELEVTLRELNEVNQKLTEQTTIDSLTGVKNRSAFDKRLIAEGRISRRQQAPMALLMVDIDRFKAINDNFGHLAGDQTLRAIAACLQQNIKRPTDLVSRFGGEEFAIILPNTSAEGGITVAEMIRTSVNALVIDWEGDAIPLTVSIGVSAEVIASDTHPTALLEQADKALYQAKNTGRNRVCRYSPPQDRTQPS</sequence>
<dbReference type="Proteomes" id="UP000737113">
    <property type="component" value="Unassembled WGS sequence"/>
</dbReference>
<protein>
    <recommendedName>
        <fullName evidence="2">diguanylate cyclase</fullName>
        <ecNumber evidence="2">2.7.7.65</ecNumber>
    </recommendedName>
</protein>
<comment type="catalytic activity">
    <reaction evidence="3">
        <text>2 GTP = 3',3'-c-di-GMP + 2 diphosphate</text>
        <dbReference type="Rhea" id="RHEA:24898"/>
        <dbReference type="ChEBI" id="CHEBI:33019"/>
        <dbReference type="ChEBI" id="CHEBI:37565"/>
        <dbReference type="ChEBI" id="CHEBI:58805"/>
        <dbReference type="EC" id="2.7.7.65"/>
    </reaction>
</comment>
<dbReference type="InterPro" id="IPR029787">
    <property type="entry name" value="Nucleotide_cyclase"/>
</dbReference>
<evidence type="ECO:0000256" key="2">
    <source>
        <dbReference type="ARBA" id="ARBA00012528"/>
    </source>
</evidence>
<dbReference type="Pfam" id="PF07695">
    <property type="entry name" value="7TMR-DISM_7TM"/>
    <property type="match status" value="1"/>
</dbReference>
<dbReference type="PROSITE" id="PS50887">
    <property type="entry name" value="GGDEF"/>
    <property type="match status" value="1"/>
</dbReference>
<feature type="transmembrane region" description="Helical" evidence="4">
    <location>
        <begin position="320"/>
        <end position="341"/>
    </location>
</feature>
<comment type="cofactor">
    <cofactor evidence="1">
        <name>Mg(2+)</name>
        <dbReference type="ChEBI" id="CHEBI:18420"/>
    </cofactor>
</comment>
<dbReference type="EC" id="2.7.7.65" evidence="2"/>
<keyword evidence="4" id="KW-0472">Membrane</keyword>
<dbReference type="Pfam" id="PF07696">
    <property type="entry name" value="7TMR-DISMED2"/>
    <property type="match status" value="1"/>
</dbReference>
<feature type="transmembrane region" description="Helical" evidence="4">
    <location>
        <begin position="353"/>
        <end position="372"/>
    </location>
</feature>
<dbReference type="SMART" id="SM00267">
    <property type="entry name" value="GGDEF"/>
    <property type="match status" value="1"/>
</dbReference>
<evidence type="ECO:0000256" key="4">
    <source>
        <dbReference type="SAM" id="Phobius"/>
    </source>
</evidence>
<evidence type="ECO:0000256" key="1">
    <source>
        <dbReference type="ARBA" id="ARBA00001946"/>
    </source>
</evidence>
<dbReference type="CDD" id="cd01949">
    <property type="entry name" value="GGDEF"/>
    <property type="match status" value="1"/>
</dbReference>
<dbReference type="AlphaFoldDB" id="A0A972JMJ4"/>
<reference evidence="6" key="1">
    <citation type="submission" date="2020-04" db="EMBL/GenBank/DDBJ databases">
        <title>Description of Shewanella salipaludis sp. nov., isolated from a salt marsh.</title>
        <authorList>
            <person name="Park S."/>
            <person name="Yoon J.-H."/>
        </authorList>
    </citation>
    <scope>NUCLEOTIDE SEQUENCE</scope>
    <source>
        <strain evidence="6">SHSM-M6</strain>
    </source>
</reference>
<dbReference type="NCBIfam" id="TIGR00254">
    <property type="entry name" value="GGDEF"/>
    <property type="match status" value="1"/>
</dbReference>
<evidence type="ECO:0000313" key="6">
    <source>
        <dbReference type="EMBL" id="NMH65181.1"/>
    </source>
</evidence>
<dbReference type="InterPro" id="IPR000160">
    <property type="entry name" value="GGDEF_dom"/>
</dbReference>
<feature type="domain" description="GGDEF" evidence="5">
    <location>
        <begin position="470"/>
        <end position="605"/>
    </location>
</feature>
<dbReference type="InterPro" id="IPR050469">
    <property type="entry name" value="Diguanylate_Cyclase"/>
</dbReference>
<dbReference type="Pfam" id="PF00990">
    <property type="entry name" value="GGDEF"/>
    <property type="match status" value="1"/>
</dbReference>
<dbReference type="FunFam" id="3.30.70.270:FF:000001">
    <property type="entry name" value="Diguanylate cyclase domain protein"/>
    <property type="match status" value="1"/>
</dbReference>
<name>A0A972JMJ4_9GAMM</name>
<evidence type="ECO:0000313" key="7">
    <source>
        <dbReference type="Proteomes" id="UP000737113"/>
    </source>
</evidence>
<gene>
    <name evidence="6" type="ORF">HC757_08355</name>
</gene>
<feature type="transmembrane region" description="Helical" evidence="4">
    <location>
        <begin position="169"/>
        <end position="191"/>
    </location>
</feature>
<comment type="caution">
    <text evidence="6">The sequence shown here is derived from an EMBL/GenBank/DDBJ whole genome shotgun (WGS) entry which is preliminary data.</text>
</comment>
<evidence type="ECO:0000256" key="3">
    <source>
        <dbReference type="ARBA" id="ARBA00034247"/>
    </source>
</evidence>
<dbReference type="InterPro" id="IPR011622">
    <property type="entry name" value="7TMR_DISM_rcpt_extracell_dom2"/>
</dbReference>
<accession>A0A972JMJ4</accession>
<evidence type="ECO:0000259" key="5">
    <source>
        <dbReference type="PROSITE" id="PS50887"/>
    </source>
</evidence>